<keyword evidence="1" id="KW-0812">Transmembrane</keyword>
<evidence type="ECO:0000256" key="1">
    <source>
        <dbReference type="SAM" id="Phobius"/>
    </source>
</evidence>
<sequence length="139" mass="14645">MCGIVTHNSTHKDVGIDCDLHCLPAHPCAAASLISSMVATFCVLPASRPTKLAIVPAGRAALSTPRPSGSKSSSILSPGLMPRCCSTSFRNVTCPRAVTVNVVMVMCLAISWVDVIVMQKSLTCAVRQTIVCRSCRTLS</sequence>
<dbReference type="KEGG" id="xac:XACa0007"/>
<reference evidence="2 3" key="1">
    <citation type="journal article" date="2002" name="Nature">
        <title>Comparison of the genomes of two Xanthomonas pathogens with differing host specificities.</title>
        <authorList>
            <person name="da Silva A.C."/>
            <person name="Ferro J.A."/>
            <person name="Reinach F.C."/>
            <person name="Farah C.S."/>
            <person name="Furlan L.R."/>
            <person name="Quaggio R.B."/>
            <person name="Monteiro-Vitorello C.B."/>
            <person name="Van Sluys M.A."/>
            <person name="Almeida N.F."/>
            <person name="Alves L.M."/>
            <person name="do Amaral A.M."/>
            <person name="Bertolini M.C."/>
            <person name="Camargo L.E."/>
            <person name="Camarotte G."/>
            <person name="Cannavan F."/>
            <person name="Cardozo J."/>
            <person name="Chambergo F."/>
            <person name="Ciapina L.P."/>
            <person name="Cicarelli R.M."/>
            <person name="Coutinho L.L."/>
            <person name="Cursino-Santos J.R."/>
            <person name="El-Dorry H."/>
            <person name="Faria J.B."/>
            <person name="Ferreira A.J."/>
            <person name="Ferreira R.C."/>
            <person name="Ferro M.I."/>
            <person name="Formighieri E.F."/>
            <person name="Franco M.C."/>
            <person name="Greggio C.C."/>
            <person name="Gruber A."/>
            <person name="Katsuyama A.M."/>
            <person name="Kishi L.T."/>
            <person name="Leite R.P."/>
            <person name="Lemos E.G."/>
            <person name="Lemos M.V."/>
            <person name="Locali E.C."/>
            <person name="Machado M.A."/>
            <person name="Madeira A.M."/>
            <person name="Martinez-Rossi N.M."/>
            <person name="Martins E.C."/>
            <person name="Meidanis J."/>
            <person name="Menck C.F."/>
            <person name="Miyaki C.Y."/>
            <person name="Moon D.H."/>
            <person name="Moreira L.M."/>
            <person name="Novo M.T."/>
            <person name="Okura V.K."/>
            <person name="Oliveira M.C."/>
            <person name="Oliveira V.R."/>
            <person name="Pereira H.A."/>
            <person name="Rossi A."/>
            <person name="Sena J.A."/>
            <person name="Silva C."/>
            <person name="de Souza R.F."/>
            <person name="Spinola L.A."/>
            <person name="Takita M.A."/>
            <person name="Tamura R.E."/>
            <person name="Teixeira E.C."/>
            <person name="Tezza R.I."/>
            <person name="Trindade dos Santos M."/>
            <person name="Truffi D."/>
            <person name="Tsai S.M."/>
            <person name="White F.F."/>
            <person name="Setubal J.C."/>
            <person name="Kitajima J.P."/>
        </authorList>
    </citation>
    <scope>NUCLEOTIDE SEQUENCE [LARGE SCALE GENOMIC DNA]</scope>
    <source>
        <strain evidence="2 3">306</strain>
    </source>
</reference>
<keyword evidence="1" id="KW-0472">Membrane</keyword>
<dbReference type="EMBL" id="AE008924">
    <property type="protein sequence ID" value="AAM39211.1"/>
    <property type="molecule type" value="Genomic_DNA"/>
</dbReference>
<dbReference type="AlphaFoldDB" id="A0AAI7ZJC3"/>
<feature type="transmembrane region" description="Helical" evidence="1">
    <location>
        <begin position="98"/>
        <end position="117"/>
    </location>
</feature>
<keyword evidence="1" id="KW-1133">Transmembrane helix</keyword>
<evidence type="ECO:0000313" key="2">
    <source>
        <dbReference type="EMBL" id="AAM39211.1"/>
    </source>
</evidence>
<dbReference type="Proteomes" id="UP000000576">
    <property type="component" value="Plasmid pXAC33"/>
</dbReference>
<organism evidence="2 3">
    <name type="scientific">Xanthomonas axonopodis pv. citri (strain 306)</name>
    <dbReference type="NCBI Taxonomy" id="190486"/>
    <lineage>
        <taxon>Bacteria</taxon>
        <taxon>Pseudomonadati</taxon>
        <taxon>Pseudomonadota</taxon>
        <taxon>Gammaproteobacteria</taxon>
        <taxon>Lysobacterales</taxon>
        <taxon>Lysobacteraceae</taxon>
        <taxon>Xanthomonas</taxon>
    </lineage>
</organism>
<name>A0AAI7ZJC3_XANAC</name>
<keyword evidence="2" id="KW-0614">Plasmid</keyword>
<proteinExistence type="predicted"/>
<accession>A0AAI7ZJC3</accession>
<geneLocation type="plasmid" evidence="2 3">
    <name>pXAC33</name>
</geneLocation>
<protein>
    <submittedName>
        <fullName evidence="2">Uncharacterized protein</fullName>
    </submittedName>
</protein>
<evidence type="ECO:0000313" key="3">
    <source>
        <dbReference type="Proteomes" id="UP000000576"/>
    </source>
</evidence>
<gene>
    <name evidence="2" type="ordered locus">XACa0007</name>
</gene>